<sequence>MFSFLRRKPNTFFYPGEEIRSLRTPGATASHSKASQKAVQAGAAHKSLETGRARLIVTGGLFVLAYAAVAIRLIDVMVLKAEDRPIAERIAATTEVKPRRADIVDRNGVVLATNLPTVNLYVDSTKVIDPAEGADKLVSALPHLNRHDVLTKLSSGKRFVYLDRNLTPKEQAAVNAEGVPGVFFENSERRAYLQGPLLSHVLGATDPENNGIGGLELSFDQRLKQNPDPLRLSIDARVQFAVRSTLMKAVETFQAIGAMGLVLDVRTGEIISMVSLPDFDPESFGNSDPNTRFNRATLGVYEMGSTFKVFNTAMALESGQIRATDVYDTTSPLKIARFTINDDHPARYNLNVGEILIKSSNIGSARMAVQMGPTAQRKFLGEIGLLESAKIEVPENGFPLVPPVQNWKEIATMTISYGHGIAVTPVHLAKGLSAMVNGGVLRQPTLLLGNVQDGKRVIREETSATVRKLMRMVVTDGTARKADVPGYEVGGKTGTADKAAAGGYDTKRLLTTFAGAFPISDPKYLVIVSLDEPKPLKSTYGFATSGWNAAPTAGALIAEIGPILGVQPTSVDDLPKGGAGAQSVSLTSRVAAAVASVVPASYNKPRPPAPPRPTGETNAPR</sequence>
<dbReference type="GO" id="GO:0008658">
    <property type="term" value="F:penicillin binding"/>
    <property type="evidence" value="ECO:0007669"/>
    <property type="project" value="InterPro"/>
</dbReference>
<keyword evidence="9" id="KW-1185">Reference proteome</keyword>
<keyword evidence="8" id="KW-0132">Cell division</keyword>
<dbReference type="SUPFAM" id="SSF56601">
    <property type="entry name" value="beta-lactamase/transpeptidase-like"/>
    <property type="match status" value="1"/>
</dbReference>
<dbReference type="GO" id="GO:0005886">
    <property type="term" value="C:plasma membrane"/>
    <property type="evidence" value="ECO:0007669"/>
    <property type="project" value="TreeGrafter"/>
</dbReference>
<feature type="transmembrane region" description="Helical" evidence="5">
    <location>
        <begin position="55"/>
        <end position="74"/>
    </location>
</feature>
<dbReference type="AlphaFoldDB" id="A0A7X0DL06"/>
<reference evidence="8 9" key="1">
    <citation type="submission" date="2020-08" db="EMBL/GenBank/DDBJ databases">
        <title>Genomic Encyclopedia of Type Strains, Phase IV (KMG-IV): sequencing the most valuable type-strain genomes for metagenomic binning, comparative biology and taxonomic classification.</title>
        <authorList>
            <person name="Goeker M."/>
        </authorList>
    </citation>
    <scope>NUCLEOTIDE SEQUENCE [LARGE SCALE GENOMIC DNA]</scope>
    <source>
        <strain evidence="8 9">DSM 11590</strain>
    </source>
</reference>
<dbReference type="InterPro" id="IPR036138">
    <property type="entry name" value="PBP_dimer_sf"/>
</dbReference>
<evidence type="ECO:0000256" key="4">
    <source>
        <dbReference type="SAM" id="MobiDB-lite"/>
    </source>
</evidence>
<dbReference type="PANTHER" id="PTHR30627">
    <property type="entry name" value="PEPTIDOGLYCAN D,D-TRANSPEPTIDASE"/>
    <property type="match status" value="1"/>
</dbReference>
<evidence type="ECO:0000259" key="7">
    <source>
        <dbReference type="Pfam" id="PF03717"/>
    </source>
</evidence>
<dbReference type="InterPro" id="IPR005311">
    <property type="entry name" value="PBP_dimer"/>
</dbReference>
<keyword evidence="2" id="KW-0121">Carboxypeptidase</keyword>
<dbReference type="InterPro" id="IPR012338">
    <property type="entry name" value="Beta-lactam/transpept-like"/>
</dbReference>
<keyword evidence="3 5" id="KW-0472">Membrane</keyword>
<dbReference type="PANTHER" id="PTHR30627:SF1">
    <property type="entry name" value="PEPTIDOGLYCAN D,D-TRANSPEPTIDASE FTSI"/>
    <property type="match status" value="1"/>
</dbReference>
<dbReference type="SUPFAM" id="SSF56519">
    <property type="entry name" value="Penicillin binding protein dimerisation domain"/>
    <property type="match status" value="1"/>
</dbReference>
<accession>A0A7X0DL06</accession>
<dbReference type="Gene3D" id="3.30.450.330">
    <property type="match status" value="1"/>
</dbReference>
<evidence type="ECO:0000256" key="2">
    <source>
        <dbReference type="ARBA" id="ARBA00022645"/>
    </source>
</evidence>
<dbReference type="GO" id="GO:0051301">
    <property type="term" value="P:cell division"/>
    <property type="evidence" value="ECO:0007669"/>
    <property type="project" value="UniProtKB-KW"/>
</dbReference>
<evidence type="ECO:0000256" key="3">
    <source>
        <dbReference type="ARBA" id="ARBA00023136"/>
    </source>
</evidence>
<dbReference type="Pfam" id="PF00905">
    <property type="entry name" value="Transpeptidase"/>
    <property type="match status" value="1"/>
</dbReference>
<dbReference type="InterPro" id="IPR001460">
    <property type="entry name" value="PCN-bd_Tpept"/>
</dbReference>
<keyword evidence="8" id="KW-0131">Cell cycle</keyword>
<evidence type="ECO:0000256" key="5">
    <source>
        <dbReference type="SAM" id="Phobius"/>
    </source>
</evidence>
<gene>
    <name evidence="8" type="ORF">FHS48_000925</name>
</gene>
<dbReference type="InterPro" id="IPR050515">
    <property type="entry name" value="Beta-lactam/transpept"/>
</dbReference>
<protein>
    <submittedName>
        <fullName evidence="8">Cell division protein FtsI (Penicillin-binding protein 3)</fullName>
    </submittedName>
</protein>
<dbReference type="GO" id="GO:0071555">
    <property type="term" value="P:cell wall organization"/>
    <property type="evidence" value="ECO:0007669"/>
    <property type="project" value="TreeGrafter"/>
</dbReference>
<dbReference type="EMBL" id="JACIIX010000002">
    <property type="protein sequence ID" value="MBB6209523.1"/>
    <property type="molecule type" value="Genomic_DNA"/>
</dbReference>
<feature type="region of interest" description="Disordered" evidence="4">
    <location>
        <begin position="600"/>
        <end position="621"/>
    </location>
</feature>
<dbReference type="RefSeq" id="WP_184261859.1">
    <property type="nucleotide sequence ID" value="NZ_JACIIX010000002.1"/>
</dbReference>
<dbReference type="Gene3D" id="3.90.1310.10">
    <property type="entry name" value="Penicillin-binding protein 2a (Domain 2)"/>
    <property type="match status" value="1"/>
</dbReference>
<keyword evidence="5" id="KW-1133">Transmembrane helix</keyword>
<evidence type="ECO:0000313" key="9">
    <source>
        <dbReference type="Proteomes" id="UP000544872"/>
    </source>
</evidence>
<feature type="domain" description="Penicillin-binding protein transpeptidase" evidence="6">
    <location>
        <begin position="261"/>
        <end position="541"/>
    </location>
</feature>
<organism evidence="8 9">
    <name type="scientific">Novispirillum itersonii</name>
    <name type="common">Aquaspirillum itersonii</name>
    <dbReference type="NCBI Taxonomy" id="189"/>
    <lineage>
        <taxon>Bacteria</taxon>
        <taxon>Pseudomonadati</taxon>
        <taxon>Pseudomonadota</taxon>
        <taxon>Alphaproteobacteria</taxon>
        <taxon>Rhodospirillales</taxon>
        <taxon>Novispirillaceae</taxon>
        <taxon>Novispirillum</taxon>
    </lineage>
</organism>
<feature type="domain" description="Penicillin-binding protein dimerisation" evidence="7">
    <location>
        <begin position="96"/>
        <end position="209"/>
    </location>
</feature>
<keyword evidence="2" id="KW-0378">Hydrolase</keyword>
<keyword evidence="2" id="KW-0645">Protease</keyword>
<comment type="caution">
    <text evidence="8">The sequence shown here is derived from an EMBL/GenBank/DDBJ whole genome shotgun (WGS) entry which is preliminary data.</text>
</comment>
<evidence type="ECO:0000256" key="1">
    <source>
        <dbReference type="ARBA" id="ARBA00004370"/>
    </source>
</evidence>
<keyword evidence="5" id="KW-0812">Transmembrane</keyword>
<evidence type="ECO:0000313" key="8">
    <source>
        <dbReference type="EMBL" id="MBB6209523.1"/>
    </source>
</evidence>
<name>A0A7X0DL06_NOVIT</name>
<dbReference type="Pfam" id="PF03717">
    <property type="entry name" value="PBP_dimer"/>
    <property type="match status" value="1"/>
</dbReference>
<proteinExistence type="predicted"/>
<dbReference type="Proteomes" id="UP000544872">
    <property type="component" value="Unassembled WGS sequence"/>
</dbReference>
<dbReference type="Gene3D" id="3.40.710.10">
    <property type="entry name" value="DD-peptidase/beta-lactamase superfamily"/>
    <property type="match status" value="1"/>
</dbReference>
<evidence type="ECO:0000259" key="6">
    <source>
        <dbReference type="Pfam" id="PF00905"/>
    </source>
</evidence>
<dbReference type="GO" id="GO:0004180">
    <property type="term" value="F:carboxypeptidase activity"/>
    <property type="evidence" value="ECO:0007669"/>
    <property type="project" value="UniProtKB-KW"/>
</dbReference>
<comment type="subcellular location">
    <subcellularLocation>
        <location evidence="1">Membrane</location>
    </subcellularLocation>
</comment>